<feature type="transmembrane region" description="Helical" evidence="5">
    <location>
        <begin position="44"/>
        <end position="63"/>
    </location>
</feature>
<dbReference type="Proteomes" id="UP000308671">
    <property type="component" value="Unassembled WGS sequence"/>
</dbReference>
<evidence type="ECO:0000256" key="5">
    <source>
        <dbReference type="SAM" id="Phobius"/>
    </source>
</evidence>
<dbReference type="GO" id="GO:0016020">
    <property type="term" value="C:membrane"/>
    <property type="evidence" value="ECO:0007669"/>
    <property type="project" value="UniProtKB-SubCell"/>
</dbReference>
<evidence type="ECO:0000313" key="6">
    <source>
        <dbReference type="EMBL" id="THV54803.1"/>
    </source>
</evidence>
<dbReference type="PANTHER" id="PTHR31465:SF13">
    <property type="entry name" value="RTA1 DOMAIN PROTEIN-RELATED"/>
    <property type="match status" value="1"/>
</dbReference>
<organism evidence="6 7">
    <name type="scientific">Botrytis galanthina</name>
    <dbReference type="NCBI Taxonomy" id="278940"/>
    <lineage>
        <taxon>Eukaryota</taxon>
        <taxon>Fungi</taxon>
        <taxon>Dikarya</taxon>
        <taxon>Ascomycota</taxon>
        <taxon>Pezizomycotina</taxon>
        <taxon>Leotiomycetes</taxon>
        <taxon>Helotiales</taxon>
        <taxon>Sclerotiniaceae</taxon>
        <taxon>Botrytis</taxon>
    </lineage>
</organism>
<evidence type="ECO:0000256" key="4">
    <source>
        <dbReference type="ARBA" id="ARBA00023136"/>
    </source>
</evidence>
<name>A0A4S8R9L4_9HELO</name>
<gene>
    <name evidence="6" type="ORF">BGAL_0019g00040</name>
</gene>
<comment type="subcellular location">
    <subcellularLocation>
        <location evidence="1">Membrane</location>
        <topology evidence="1">Multi-pass membrane protein</topology>
    </subcellularLocation>
</comment>
<dbReference type="Pfam" id="PF04479">
    <property type="entry name" value="RTA1"/>
    <property type="match status" value="1"/>
</dbReference>
<keyword evidence="2 5" id="KW-0812">Transmembrane</keyword>
<sequence length="351" mass="39914">MENGKPVEDSLYFYAPNKVAPVIFAVLIAISMVTHGYQCYRYKCWKVTGLLPWCGCIYLSGFILREIGAFQYSNLNIYIASIVLLYAAPPIYELVNYFILSRILYYVPYHSPLHPGRVLTTFGAISAVVEALNANGAARLANSSLSEDAQETGRSLLKVALCLQLGILGAFVFLAAYFHLKCRKHSLLPSNLNNVLITLYISSALIGTRTIYRTVEYFSIADLHPEPGMKVGDISLIIRYEWFFWVFEASLMTCNTFLLNWRHPMRFLPRNNKIYLGKDGVTEIEGTGYQDERKWWITFIDPFDVYGMCKGRNMHRGFWEQDGVESVGLGGANHRVERQREVKEGHGRDAV</sequence>
<feature type="transmembrane region" description="Helical" evidence="5">
    <location>
        <begin position="75"/>
        <end position="95"/>
    </location>
</feature>
<dbReference type="EMBL" id="PQXL01000019">
    <property type="protein sequence ID" value="THV54803.1"/>
    <property type="molecule type" value="Genomic_DNA"/>
</dbReference>
<protein>
    <recommendedName>
        <fullName evidence="8">RTA1 domain protein</fullName>
    </recommendedName>
</protein>
<reference evidence="6 7" key="1">
    <citation type="submission" date="2017-12" db="EMBL/GenBank/DDBJ databases">
        <title>Comparative genomics of Botrytis spp.</title>
        <authorList>
            <person name="Valero-Jimenez C.A."/>
            <person name="Tapia P."/>
            <person name="Veloso J."/>
            <person name="Silva-Moreno E."/>
            <person name="Staats M."/>
            <person name="Valdes J.H."/>
            <person name="Van Kan J.A.L."/>
        </authorList>
    </citation>
    <scope>NUCLEOTIDE SEQUENCE [LARGE SCALE GENOMIC DNA]</scope>
    <source>
        <strain evidence="6 7">MUCL435</strain>
    </source>
</reference>
<dbReference type="InterPro" id="IPR007568">
    <property type="entry name" value="RTA1"/>
</dbReference>
<dbReference type="OrthoDB" id="3358017at2759"/>
<evidence type="ECO:0000256" key="2">
    <source>
        <dbReference type="ARBA" id="ARBA00022692"/>
    </source>
</evidence>
<dbReference type="PANTHER" id="PTHR31465">
    <property type="entry name" value="PROTEIN RTA1-RELATED"/>
    <property type="match status" value="1"/>
</dbReference>
<dbReference type="AlphaFoldDB" id="A0A4S8R9L4"/>
<keyword evidence="3 5" id="KW-1133">Transmembrane helix</keyword>
<evidence type="ECO:0000256" key="3">
    <source>
        <dbReference type="ARBA" id="ARBA00022989"/>
    </source>
</evidence>
<evidence type="ECO:0000313" key="7">
    <source>
        <dbReference type="Proteomes" id="UP000308671"/>
    </source>
</evidence>
<keyword evidence="7" id="KW-1185">Reference proteome</keyword>
<evidence type="ECO:0000256" key="1">
    <source>
        <dbReference type="ARBA" id="ARBA00004141"/>
    </source>
</evidence>
<evidence type="ECO:0008006" key="8">
    <source>
        <dbReference type="Google" id="ProtNLM"/>
    </source>
</evidence>
<comment type="caution">
    <text evidence="6">The sequence shown here is derived from an EMBL/GenBank/DDBJ whole genome shotgun (WGS) entry which is preliminary data.</text>
</comment>
<feature type="transmembrane region" description="Helical" evidence="5">
    <location>
        <begin position="20"/>
        <end position="37"/>
    </location>
</feature>
<accession>A0A4S8R9L4</accession>
<proteinExistence type="predicted"/>
<feature type="transmembrane region" description="Helical" evidence="5">
    <location>
        <begin position="156"/>
        <end position="180"/>
    </location>
</feature>
<keyword evidence="4 5" id="KW-0472">Membrane</keyword>